<comment type="caution">
    <text evidence="3">The sequence shown here is derived from an EMBL/GenBank/DDBJ whole genome shotgun (WGS) entry which is preliminary data.</text>
</comment>
<dbReference type="HAMAP" id="MF_00634">
    <property type="entry name" value="UPF0235"/>
    <property type="match status" value="1"/>
</dbReference>
<organism evidence="3 4">
    <name type="scientific">Nocardioides kongjuensis</name>
    <dbReference type="NCBI Taxonomy" id="349522"/>
    <lineage>
        <taxon>Bacteria</taxon>
        <taxon>Bacillati</taxon>
        <taxon>Actinomycetota</taxon>
        <taxon>Actinomycetes</taxon>
        <taxon>Propionibacteriales</taxon>
        <taxon>Nocardioidaceae</taxon>
        <taxon>Nocardioides</taxon>
    </lineage>
</organism>
<reference evidence="3 4" key="1">
    <citation type="submission" date="2020-07" db="EMBL/GenBank/DDBJ databases">
        <title>Sequencing the genomes of 1000 actinobacteria strains.</title>
        <authorList>
            <person name="Klenk H.-P."/>
        </authorList>
    </citation>
    <scope>NUCLEOTIDE SEQUENCE [LARGE SCALE GENOMIC DNA]</scope>
    <source>
        <strain evidence="3 4">DSM 19082</strain>
    </source>
</reference>
<evidence type="ECO:0000313" key="3">
    <source>
        <dbReference type="EMBL" id="NYD30382.1"/>
    </source>
</evidence>
<dbReference type="Gene3D" id="3.30.1200.10">
    <property type="entry name" value="YggU-like"/>
    <property type="match status" value="1"/>
</dbReference>
<dbReference type="AlphaFoldDB" id="A0A852RUY4"/>
<evidence type="ECO:0000256" key="1">
    <source>
        <dbReference type="ARBA" id="ARBA00010364"/>
    </source>
</evidence>
<protein>
    <recommendedName>
        <fullName evidence="2">UPF0235 protein BJ958_001928</fullName>
    </recommendedName>
</protein>
<name>A0A852RUY4_9ACTN</name>
<dbReference type="NCBIfam" id="TIGR00251">
    <property type="entry name" value="DUF167 family protein"/>
    <property type="match status" value="1"/>
</dbReference>
<dbReference type="Pfam" id="PF02594">
    <property type="entry name" value="DUF167"/>
    <property type="match status" value="1"/>
</dbReference>
<dbReference type="PANTHER" id="PTHR13420">
    <property type="entry name" value="UPF0235 PROTEIN C15ORF40"/>
    <property type="match status" value="1"/>
</dbReference>
<dbReference type="Proteomes" id="UP000582231">
    <property type="component" value="Unassembled WGS sequence"/>
</dbReference>
<dbReference type="EMBL" id="JACCBF010000001">
    <property type="protein sequence ID" value="NYD30382.1"/>
    <property type="molecule type" value="Genomic_DNA"/>
</dbReference>
<evidence type="ECO:0000256" key="2">
    <source>
        <dbReference type="HAMAP-Rule" id="MF_00634"/>
    </source>
</evidence>
<dbReference type="SMART" id="SM01152">
    <property type="entry name" value="DUF167"/>
    <property type="match status" value="1"/>
</dbReference>
<keyword evidence="4" id="KW-1185">Reference proteome</keyword>
<dbReference type="InterPro" id="IPR036591">
    <property type="entry name" value="YggU-like_sf"/>
</dbReference>
<dbReference type="RefSeq" id="WP_343052628.1">
    <property type="nucleotide sequence ID" value="NZ_BAABEF010000001.1"/>
</dbReference>
<dbReference type="SUPFAM" id="SSF69786">
    <property type="entry name" value="YggU-like"/>
    <property type="match status" value="1"/>
</dbReference>
<sequence>MEIDDQPWWRPEQVDAEGRTTTWLLAVRVQPGASRTGVAGAAGVDGAELKIRLASPPVDGRANDELVRWLAKELGVPRSAVSLVRGATSRSKVVRVDVSARRG</sequence>
<proteinExistence type="inferred from homology"/>
<evidence type="ECO:0000313" key="4">
    <source>
        <dbReference type="Proteomes" id="UP000582231"/>
    </source>
</evidence>
<accession>A0A852RUY4</accession>
<dbReference type="InterPro" id="IPR003746">
    <property type="entry name" value="DUF167"/>
</dbReference>
<dbReference type="PANTHER" id="PTHR13420:SF7">
    <property type="entry name" value="UPF0235 PROTEIN C15ORF40"/>
    <property type="match status" value="1"/>
</dbReference>
<gene>
    <name evidence="3" type="ORF">BJ958_001928</name>
</gene>
<comment type="similarity">
    <text evidence="1 2">Belongs to the UPF0235 family.</text>
</comment>
<dbReference type="GO" id="GO:0005737">
    <property type="term" value="C:cytoplasm"/>
    <property type="evidence" value="ECO:0007669"/>
    <property type="project" value="TreeGrafter"/>
</dbReference>